<name>A0A1M6RIT3_9FIRM</name>
<evidence type="ECO:0000256" key="1">
    <source>
        <dbReference type="SAM" id="Phobius"/>
    </source>
</evidence>
<proteinExistence type="predicted"/>
<dbReference type="PROSITE" id="PS51257">
    <property type="entry name" value="PROKAR_LIPOPROTEIN"/>
    <property type="match status" value="1"/>
</dbReference>
<accession>A0A1M6RIT3</accession>
<dbReference type="RefSeq" id="WP_072850690.1">
    <property type="nucleotide sequence ID" value="NZ_FRAH01000023.1"/>
</dbReference>
<evidence type="ECO:0008006" key="4">
    <source>
        <dbReference type="Google" id="ProtNLM"/>
    </source>
</evidence>
<keyword evidence="1" id="KW-0812">Transmembrane</keyword>
<evidence type="ECO:0000313" key="2">
    <source>
        <dbReference type="EMBL" id="SHK32340.1"/>
    </source>
</evidence>
<keyword evidence="1" id="KW-0472">Membrane</keyword>
<feature type="transmembrane region" description="Helical" evidence="1">
    <location>
        <begin position="38"/>
        <end position="58"/>
    </location>
</feature>
<keyword evidence="1" id="KW-1133">Transmembrane helix</keyword>
<evidence type="ECO:0000313" key="3">
    <source>
        <dbReference type="Proteomes" id="UP000183975"/>
    </source>
</evidence>
<reference evidence="2 3" key="1">
    <citation type="submission" date="2016-11" db="EMBL/GenBank/DDBJ databases">
        <authorList>
            <person name="Jaros S."/>
            <person name="Januszkiewicz K."/>
            <person name="Wedrychowicz H."/>
        </authorList>
    </citation>
    <scope>NUCLEOTIDE SEQUENCE [LARGE SCALE GENOMIC DNA]</scope>
    <source>
        <strain evidence="2 3">DSM 14214</strain>
    </source>
</reference>
<protein>
    <recommendedName>
        <fullName evidence="4">DUF2178 domain-containing protein</fullName>
    </recommendedName>
</protein>
<keyword evidence="3" id="KW-1185">Reference proteome</keyword>
<gene>
    <name evidence="2" type="ORF">SAMN02745138_01550</name>
</gene>
<organism evidence="2 3">
    <name type="scientific">Anaerotignum lactatifermentans DSM 14214</name>
    <dbReference type="NCBI Taxonomy" id="1121323"/>
    <lineage>
        <taxon>Bacteria</taxon>
        <taxon>Bacillati</taxon>
        <taxon>Bacillota</taxon>
        <taxon>Clostridia</taxon>
        <taxon>Lachnospirales</taxon>
        <taxon>Anaerotignaceae</taxon>
        <taxon>Anaerotignum</taxon>
    </lineage>
</organism>
<dbReference type="Proteomes" id="UP000183975">
    <property type="component" value="Unassembled WGS sequence"/>
</dbReference>
<feature type="transmembrane region" description="Helical" evidence="1">
    <location>
        <begin position="116"/>
        <end position="139"/>
    </location>
</feature>
<dbReference type="OrthoDB" id="9901461at2"/>
<dbReference type="EMBL" id="FRAH01000023">
    <property type="protein sequence ID" value="SHK32340.1"/>
    <property type="molecule type" value="Genomic_DNA"/>
</dbReference>
<sequence>MKFEKKLKIQLTCGFLWICLGILACVAAFSGKVSSGYPLTYCAGTGGGLIAIGFIHIIKSIRLLKNESLRKKEEIRIYDERNIFIQKQIYSLHSLFSLVLLYVATLWAALWKPELLIPFLLLMLADVALLFLAAIYCNIRNSCE</sequence>
<feature type="transmembrane region" description="Helical" evidence="1">
    <location>
        <begin position="89"/>
        <end position="110"/>
    </location>
</feature>
<dbReference type="AlphaFoldDB" id="A0A1M6RIT3"/>